<feature type="domain" description="Aspartate/ornithine carbamoyltransferase Asp/Orn-binding" evidence="8">
    <location>
        <begin position="156"/>
        <end position="302"/>
    </location>
</feature>
<dbReference type="RefSeq" id="WP_013623908.1">
    <property type="nucleotide sequence ID" value="NC_015172.1"/>
</dbReference>
<dbReference type="GO" id="GO:0005829">
    <property type="term" value="C:cytosol"/>
    <property type="evidence" value="ECO:0007669"/>
    <property type="project" value="TreeGrafter"/>
</dbReference>
<comment type="catalytic activity">
    <reaction evidence="6 7">
        <text>carbamoyl phosphate + L-aspartate = N-carbamoyl-L-aspartate + phosphate + H(+)</text>
        <dbReference type="Rhea" id="RHEA:20013"/>
        <dbReference type="ChEBI" id="CHEBI:15378"/>
        <dbReference type="ChEBI" id="CHEBI:29991"/>
        <dbReference type="ChEBI" id="CHEBI:32814"/>
        <dbReference type="ChEBI" id="CHEBI:43474"/>
        <dbReference type="ChEBI" id="CHEBI:58228"/>
        <dbReference type="EC" id="2.1.3.2"/>
    </reaction>
</comment>
<dbReference type="SUPFAM" id="SSF53671">
    <property type="entry name" value="Aspartate/ornithine carbamoyltransferase"/>
    <property type="match status" value="1"/>
</dbReference>
<dbReference type="UniPathway" id="UPA00070">
    <property type="reaction ID" value="UER00116"/>
</dbReference>
<evidence type="ECO:0000256" key="2">
    <source>
        <dbReference type="ARBA" id="ARBA00008896"/>
    </source>
</evidence>
<dbReference type="FunFam" id="3.40.50.1370:FF:000007">
    <property type="entry name" value="Aspartate carbamoyltransferase"/>
    <property type="match status" value="1"/>
</dbReference>
<feature type="binding site" evidence="7">
    <location>
        <position position="136"/>
    </location>
    <ligand>
        <name>carbamoyl phosphate</name>
        <dbReference type="ChEBI" id="CHEBI:58228"/>
    </ligand>
</feature>
<keyword evidence="4 7" id="KW-0665">Pyrimidine biosynthesis</keyword>
<feature type="binding site" evidence="7">
    <location>
        <position position="169"/>
    </location>
    <ligand>
        <name>L-aspartate</name>
        <dbReference type="ChEBI" id="CHEBI:29991"/>
    </ligand>
</feature>
<dbReference type="HOGENOM" id="CLU_043846_2_0_9"/>
<organism evidence="10 11">
    <name type="scientific">Syntrophobotulus glycolicus (strain DSM 8271 / FlGlyR)</name>
    <dbReference type="NCBI Taxonomy" id="645991"/>
    <lineage>
        <taxon>Bacteria</taxon>
        <taxon>Bacillati</taxon>
        <taxon>Bacillota</taxon>
        <taxon>Clostridia</taxon>
        <taxon>Eubacteriales</taxon>
        <taxon>Desulfitobacteriaceae</taxon>
        <taxon>Syntrophobotulus</taxon>
    </lineage>
</organism>
<dbReference type="Pfam" id="PF00185">
    <property type="entry name" value="OTCace"/>
    <property type="match status" value="1"/>
</dbReference>
<evidence type="ECO:0000313" key="11">
    <source>
        <dbReference type="Proteomes" id="UP000007488"/>
    </source>
</evidence>
<dbReference type="PRINTS" id="PR00100">
    <property type="entry name" value="AOTCASE"/>
</dbReference>
<evidence type="ECO:0000256" key="7">
    <source>
        <dbReference type="HAMAP-Rule" id="MF_00001"/>
    </source>
</evidence>
<evidence type="ECO:0000256" key="6">
    <source>
        <dbReference type="ARBA" id="ARBA00048859"/>
    </source>
</evidence>
<name>F0T026_SYNGF</name>
<dbReference type="PANTHER" id="PTHR45753">
    <property type="entry name" value="ORNITHINE CARBAMOYLTRANSFERASE, MITOCHONDRIAL"/>
    <property type="match status" value="1"/>
</dbReference>
<evidence type="ECO:0000256" key="1">
    <source>
        <dbReference type="ARBA" id="ARBA00004852"/>
    </source>
</evidence>
<dbReference type="GO" id="GO:0044205">
    <property type="term" value="P:'de novo' UMP biosynthetic process"/>
    <property type="evidence" value="ECO:0007669"/>
    <property type="project" value="UniProtKB-UniRule"/>
</dbReference>
<dbReference type="PRINTS" id="PR00101">
    <property type="entry name" value="ATCASE"/>
</dbReference>
<evidence type="ECO:0000259" key="8">
    <source>
        <dbReference type="Pfam" id="PF00185"/>
    </source>
</evidence>
<dbReference type="GO" id="GO:0006207">
    <property type="term" value="P:'de novo' pyrimidine nucleobase biosynthetic process"/>
    <property type="evidence" value="ECO:0007669"/>
    <property type="project" value="InterPro"/>
</dbReference>
<comment type="similarity">
    <text evidence="2 7">Belongs to the aspartate/ornithine carbamoyltransferase superfamily. ATCase family.</text>
</comment>
<dbReference type="Pfam" id="PF02729">
    <property type="entry name" value="OTCace_N"/>
    <property type="match status" value="1"/>
</dbReference>
<reference evidence="11" key="2">
    <citation type="submission" date="2011-02" db="EMBL/GenBank/DDBJ databases">
        <title>The complete genome of Syntrophobotulus glycolicus DSM 8271.</title>
        <authorList>
            <person name="Lucas S."/>
            <person name="Copeland A."/>
            <person name="Lapidus A."/>
            <person name="Bruce D."/>
            <person name="Goodwin L."/>
            <person name="Pitluck S."/>
            <person name="Kyrpides N."/>
            <person name="Mavromatis K."/>
            <person name="Pagani I."/>
            <person name="Ivanova N."/>
            <person name="Mikhailova N."/>
            <person name="Chertkov O."/>
            <person name="Held B."/>
            <person name="Detter J.C."/>
            <person name="Tapia R."/>
            <person name="Han C."/>
            <person name="Land M."/>
            <person name="Hauser L."/>
            <person name="Markowitz V."/>
            <person name="Cheng J.-F."/>
            <person name="Hugenholtz P."/>
            <person name="Woyke T."/>
            <person name="Wu D."/>
            <person name="Spring S."/>
            <person name="Schroeder M."/>
            <person name="Brambilla E."/>
            <person name="Klenk H.-P."/>
            <person name="Eisen J.A."/>
        </authorList>
    </citation>
    <scope>NUCLEOTIDE SEQUENCE [LARGE SCALE GENOMIC DNA]</scope>
    <source>
        <strain evidence="11">DSM 8271 / FlGlyR</strain>
    </source>
</reference>
<feature type="binding site" evidence="7">
    <location>
        <position position="139"/>
    </location>
    <ligand>
        <name>carbamoyl phosphate</name>
        <dbReference type="ChEBI" id="CHEBI:58228"/>
    </ligand>
</feature>
<dbReference type="InterPro" id="IPR006130">
    <property type="entry name" value="Asp/Orn_carbamoylTrfase"/>
</dbReference>
<dbReference type="EMBL" id="CP002547">
    <property type="protein sequence ID" value="ADY55037.1"/>
    <property type="molecule type" value="Genomic_DNA"/>
</dbReference>
<evidence type="ECO:0000259" key="9">
    <source>
        <dbReference type="Pfam" id="PF02729"/>
    </source>
</evidence>
<feature type="binding site" evidence="7">
    <location>
        <position position="58"/>
    </location>
    <ligand>
        <name>carbamoyl phosphate</name>
        <dbReference type="ChEBI" id="CHEBI:58228"/>
    </ligand>
</feature>
<feature type="binding site" evidence="7">
    <location>
        <position position="59"/>
    </location>
    <ligand>
        <name>carbamoyl phosphate</name>
        <dbReference type="ChEBI" id="CHEBI:58228"/>
    </ligand>
</feature>
<evidence type="ECO:0000256" key="5">
    <source>
        <dbReference type="ARBA" id="ARBA00043884"/>
    </source>
</evidence>
<dbReference type="eggNOG" id="COG0540">
    <property type="taxonomic scope" value="Bacteria"/>
</dbReference>
<dbReference type="InterPro" id="IPR002082">
    <property type="entry name" value="Asp_carbamoyltransf"/>
</dbReference>
<dbReference type="EC" id="2.1.3.2" evidence="7"/>
<dbReference type="GO" id="GO:0006520">
    <property type="term" value="P:amino acid metabolic process"/>
    <property type="evidence" value="ECO:0007669"/>
    <property type="project" value="InterPro"/>
</dbReference>
<gene>
    <name evidence="7" type="primary">pyrB</name>
    <name evidence="10" type="ordered locus">Sgly_0675</name>
</gene>
<dbReference type="PROSITE" id="PS00097">
    <property type="entry name" value="CARBAMOYLTRANSFERASE"/>
    <property type="match status" value="1"/>
</dbReference>
<dbReference type="OrthoDB" id="9802587at2"/>
<evidence type="ECO:0000256" key="3">
    <source>
        <dbReference type="ARBA" id="ARBA00022679"/>
    </source>
</evidence>
<keyword evidence="3 7" id="KW-0808">Transferase</keyword>
<evidence type="ECO:0000313" key="10">
    <source>
        <dbReference type="EMBL" id="ADY55037.1"/>
    </source>
</evidence>
<dbReference type="Gene3D" id="3.40.50.1370">
    <property type="entry name" value="Aspartate/ornithine carbamoyltransferase"/>
    <property type="match status" value="2"/>
</dbReference>
<dbReference type="STRING" id="645991.Sgly_0675"/>
<accession>F0T026</accession>
<feature type="binding site" evidence="7">
    <location>
        <position position="264"/>
    </location>
    <ligand>
        <name>carbamoyl phosphate</name>
        <dbReference type="ChEBI" id="CHEBI:58228"/>
    </ligand>
</feature>
<sequence length="312" mass="33900">MKWMYKDLLDMDKLEGKEIELILETAVSMKEILGRPIKKLPTLRGKSVLLLFYESSTRTRTSFETAAKILGADTGNIAVAQSSVTKGESLLDTARTLQAMNVDLVIVRHSGSGAAQFLADELSASVINAGDGQHAHPTQALLDFLTMKEKLGGFQDRKIVIVGDILHSRVARSNAIGLKKLGAEVVLVGPPTLLPPEMSYLGVQTSYDLDSVLEGADAVMALRLQLERQQSGLFPSLREYRELYCLTPERLRKTGKETIIMHPGPMNRGVEIAGELADSPLSVIEEQVTNGVAVRMALIYLLIGGGTNSVVD</sequence>
<comment type="subunit">
    <text evidence="7">Heterododecamer (2C3:3R2) of six catalytic PyrB chains organized as two trimers (C3), and six regulatory PyrI chains organized as three dimers (R2).</text>
</comment>
<dbReference type="InterPro" id="IPR006131">
    <property type="entry name" value="Asp_carbamoyltransf_Asp/Orn-bd"/>
</dbReference>
<feature type="binding site" evidence="7">
    <location>
        <position position="223"/>
    </location>
    <ligand>
        <name>L-aspartate</name>
        <dbReference type="ChEBI" id="CHEBI:29991"/>
    </ligand>
</feature>
<dbReference type="GO" id="GO:0016597">
    <property type="term" value="F:amino acid binding"/>
    <property type="evidence" value="ECO:0007669"/>
    <property type="project" value="InterPro"/>
</dbReference>
<dbReference type="PANTHER" id="PTHR45753:SF6">
    <property type="entry name" value="ASPARTATE CARBAMOYLTRANSFERASE"/>
    <property type="match status" value="1"/>
</dbReference>
<dbReference type="Proteomes" id="UP000007488">
    <property type="component" value="Chromosome"/>
</dbReference>
<proteinExistence type="inferred from homology"/>
<dbReference type="InterPro" id="IPR006132">
    <property type="entry name" value="Asp/Orn_carbamoyltranf_P-bd"/>
</dbReference>
<dbReference type="AlphaFoldDB" id="F0T026"/>
<dbReference type="NCBIfam" id="TIGR00670">
    <property type="entry name" value="asp_carb_tr"/>
    <property type="match status" value="1"/>
</dbReference>
<protein>
    <recommendedName>
        <fullName evidence="7">Aspartate carbamoyltransferase</fullName>
        <ecNumber evidence="7">2.1.3.2</ecNumber>
    </recommendedName>
    <alternativeName>
        <fullName evidence="7">Aspartate transcarbamylase</fullName>
        <shortName evidence="7">ATCase</shortName>
    </alternativeName>
</protein>
<dbReference type="HAMAP" id="MF_00001">
    <property type="entry name" value="Asp_carb_tr"/>
    <property type="match status" value="1"/>
</dbReference>
<keyword evidence="11" id="KW-1185">Reference proteome</keyword>
<reference evidence="10 11" key="1">
    <citation type="journal article" date="2011" name="Stand. Genomic Sci.">
        <title>Complete genome sequence of Syntrophobotulus glycolicus type strain (FlGlyR).</title>
        <authorList>
            <person name="Han C."/>
            <person name="Mwirichia R."/>
            <person name="Chertkov O."/>
            <person name="Held B."/>
            <person name="Lapidus A."/>
            <person name="Nolan M."/>
            <person name="Lucas S."/>
            <person name="Hammon N."/>
            <person name="Deshpande S."/>
            <person name="Cheng J.F."/>
            <person name="Tapia R."/>
            <person name="Goodwin L."/>
            <person name="Pitluck S."/>
            <person name="Huntemann M."/>
            <person name="Liolios K."/>
            <person name="Ivanova N."/>
            <person name="Pagani I."/>
            <person name="Mavromatis K."/>
            <person name="Ovchinikova G."/>
            <person name="Pati A."/>
            <person name="Chen A."/>
            <person name="Palaniappan K."/>
            <person name="Land M."/>
            <person name="Hauser L."/>
            <person name="Brambilla E.M."/>
            <person name="Rohde M."/>
            <person name="Spring S."/>
            <person name="Sikorski J."/>
            <person name="Goker M."/>
            <person name="Woyke T."/>
            <person name="Bristow J."/>
            <person name="Eisen J.A."/>
            <person name="Markowitz V."/>
            <person name="Hugenholtz P."/>
            <person name="Kyrpides N.C."/>
            <person name="Klenk H.P."/>
            <person name="Detter J.C."/>
        </authorList>
    </citation>
    <scope>NUCLEOTIDE SEQUENCE [LARGE SCALE GENOMIC DNA]</scope>
    <source>
        <strain evidence="11">DSM 8271 / FlGlyR</strain>
    </source>
</reference>
<dbReference type="GO" id="GO:0004070">
    <property type="term" value="F:aspartate carbamoyltransferase activity"/>
    <property type="evidence" value="ECO:0007669"/>
    <property type="project" value="UniProtKB-UniRule"/>
</dbReference>
<comment type="function">
    <text evidence="5 7">Catalyzes the condensation of carbamoyl phosphate and aspartate to form carbamoyl aspartate and inorganic phosphate, the committed step in the de novo pyrimidine nucleotide biosynthesis pathway.</text>
</comment>
<dbReference type="InterPro" id="IPR036901">
    <property type="entry name" value="Asp/Orn_carbamoylTrfase_sf"/>
</dbReference>
<feature type="binding site" evidence="7">
    <location>
        <position position="86"/>
    </location>
    <ligand>
        <name>L-aspartate</name>
        <dbReference type="ChEBI" id="CHEBI:29991"/>
    </ligand>
</feature>
<feature type="binding site" evidence="7">
    <location>
        <position position="108"/>
    </location>
    <ligand>
        <name>carbamoyl phosphate</name>
        <dbReference type="ChEBI" id="CHEBI:58228"/>
    </ligand>
</feature>
<dbReference type="NCBIfam" id="NF002032">
    <property type="entry name" value="PRK00856.1"/>
    <property type="match status" value="1"/>
</dbReference>
<feature type="binding site" evidence="7">
    <location>
        <position position="265"/>
    </location>
    <ligand>
        <name>carbamoyl phosphate</name>
        <dbReference type="ChEBI" id="CHEBI:58228"/>
    </ligand>
</feature>
<dbReference type="KEGG" id="sgy:Sgly_0675"/>
<comment type="pathway">
    <text evidence="1 7">Pyrimidine metabolism; UMP biosynthesis via de novo pathway; (S)-dihydroorotate from bicarbonate: step 2/3.</text>
</comment>
<feature type="domain" description="Aspartate/ornithine carbamoyltransferase carbamoyl-P binding" evidence="9">
    <location>
        <begin position="6"/>
        <end position="149"/>
    </location>
</feature>
<evidence type="ECO:0000256" key="4">
    <source>
        <dbReference type="ARBA" id="ARBA00022975"/>
    </source>
</evidence>